<evidence type="ECO:0000256" key="1">
    <source>
        <dbReference type="SAM" id="SignalP"/>
    </source>
</evidence>
<dbReference type="RefSeq" id="WP_175479053.1">
    <property type="nucleotide sequence ID" value="NZ_FNQM01000041.1"/>
</dbReference>
<gene>
    <name evidence="2" type="ORF">SAMN05444370_1417</name>
</gene>
<evidence type="ECO:0000313" key="2">
    <source>
        <dbReference type="EMBL" id="SEB05571.1"/>
    </source>
</evidence>
<organism evidence="2 3">
    <name type="scientific">Rubrimonas cliftonensis</name>
    <dbReference type="NCBI Taxonomy" id="89524"/>
    <lineage>
        <taxon>Bacteria</taxon>
        <taxon>Pseudomonadati</taxon>
        <taxon>Pseudomonadota</taxon>
        <taxon>Alphaproteobacteria</taxon>
        <taxon>Rhodobacterales</taxon>
        <taxon>Paracoccaceae</taxon>
        <taxon>Rubrimonas</taxon>
    </lineage>
</organism>
<name>A0A1H4G8H6_9RHOB</name>
<dbReference type="InterPro" id="IPR019613">
    <property type="entry name" value="DUF4198"/>
</dbReference>
<dbReference type="Pfam" id="PF10670">
    <property type="entry name" value="DUF4198"/>
    <property type="match status" value="1"/>
</dbReference>
<evidence type="ECO:0000313" key="3">
    <source>
        <dbReference type="Proteomes" id="UP000198703"/>
    </source>
</evidence>
<feature type="chain" id="PRO_5011650731" evidence="1">
    <location>
        <begin position="20"/>
        <end position="252"/>
    </location>
</feature>
<dbReference type="Proteomes" id="UP000198703">
    <property type="component" value="Unassembled WGS sequence"/>
</dbReference>
<sequence>MKIMTTALALGIFASAASAHEFVLAPQSSTAAVGSAAPFAAHSTHVFFKPEEAEGLDSVSAAVVASGETLPVTLENAGTWLAGAAPIPAEGPVWLTGHRHGQIWSQTPDGWKIGGRDANPDARAAAKYEKFSKALLNAGGAGYDAELGHLLEIVPLADPADLAPGDTLPVKVLYDGAAIPATVHATFGGFAETPGTYAFVTETLIDGENAGNAMVKTWAPGLWVIRAEHDAAGGDGFDRHNLRATLVFEVEG</sequence>
<dbReference type="STRING" id="89524.SAMN05444370_1417"/>
<dbReference type="AlphaFoldDB" id="A0A1H4G8H6"/>
<reference evidence="2 3" key="1">
    <citation type="submission" date="2016-10" db="EMBL/GenBank/DDBJ databases">
        <authorList>
            <person name="de Groot N.N."/>
        </authorList>
    </citation>
    <scope>NUCLEOTIDE SEQUENCE [LARGE SCALE GENOMIC DNA]</scope>
    <source>
        <strain evidence="2 3">DSM 15345</strain>
    </source>
</reference>
<protein>
    <submittedName>
        <fullName evidence="2">Uncharacterized conserved protein, contains GH25 family domain</fullName>
    </submittedName>
</protein>
<dbReference type="EMBL" id="FNQM01000041">
    <property type="protein sequence ID" value="SEB05571.1"/>
    <property type="molecule type" value="Genomic_DNA"/>
</dbReference>
<feature type="signal peptide" evidence="1">
    <location>
        <begin position="1"/>
        <end position="19"/>
    </location>
</feature>
<keyword evidence="3" id="KW-1185">Reference proteome</keyword>
<accession>A0A1H4G8H6</accession>
<proteinExistence type="predicted"/>
<keyword evidence="1" id="KW-0732">Signal</keyword>